<evidence type="ECO:0000256" key="1">
    <source>
        <dbReference type="SAM" id="MobiDB-lite"/>
    </source>
</evidence>
<accession>A0A9W9BWY5</accession>
<evidence type="ECO:0000313" key="3">
    <source>
        <dbReference type="Proteomes" id="UP001140562"/>
    </source>
</evidence>
<feature type="compositionally biased region" description="Acidic residues" evidence="1">
    <location>
        <begin position="126"/>
        <end position="136"/>
    </location>
</feature>
<protein>
    <submittedName>
        <fullName evidence="2">Uncharacterized protein</fullName>
    </submittedName>
</protein>
<dbReference type="OrthoDB" id="5426872at2759"/>
<evidence type="ECO:0000313" key="2">
    <source>
        <dbReference type="EMBL" id="KAJ4333466.1"/>
    </source>
</evidence>
<reference evidence="2" key="1">
    <citation type="submission" date="2022-10" db="EMBL/GenBank/DDBJ databases">
        <title>Tapping the CABI collections for fungal endophytes: first genome assemblies for Collariella, Neodidymelliopsis, Ascochyta clinopodiicola, Didymella pomorum, Didymosphaeria variabile, Neocosmospora piperis and Neocucurbitaria cava.</title>
        <authorList>
            <person name="Hill R."/>
        </authorList>
    </citation>
    <scope>NUCLEOTIDE SEQUENCE</scope>
    <source>
        <strain evidence="2">IMI 360193</strain>
    </source>
</reference>
<proteinExistence type="predicted"/>
<feature type="compositionally biased region" description="Basic and acidic residues" evidence="1">
    <location>
        <begin position="156"/>
        <end position="197"/>
    </location>
</feature>
<dbReference type="EMBL" id="JAPEUV010000094">
    <property type="protein sequence ID" value="KAJ4333466.1"/>
    <property type="molecule type" value="Genomic_DNA"/>
</dbReference>
<feature type="region of interest" description="Disordered" evidence="1">
    <location>
        <begin position="78"/>
        <end position="197"/>
    </location>
</feature>
<dbReference type="AlphaFoldDB" id="A0A9W9BWY5"/>
<organism evidence="2 3">
    <name type="scientific">Didymella glomerata</name>
    <dbReference type="NCBI Taxonomy" id="749621"/>
    <lineage>
        <taxon>Eukaryota</taxon>
        <taxon>Fungi</taxon>
        <taxon>Dikarya</taxon>
        <taxon>Ascomycota</taxon>
        <taxon>Pezizomycotina</taxon>
        <taxon>Dothideomycetes</taxon>
        <taxon>Pleosporomycetidae</taxon>
        <taxon>Pleosporales</taxon>
        <taxon>Pleosporineae</taxon>
        <taxon>Didymellaceae</taxon>
        <taxon>Didymella</taxon>
    </lineage>
</organism>
<gene>
    <name evidence="2" type="ORF">N0V87_007576</name>
</gene>
<comment type="caution">
    <text evidence="2">The sequence shown here is derived from an EMBL/GenBank/DDBJ whole genome shotgun (WGS) entry which is preliminary data.</text>
</comment>
<name>A0A9W9BWY5_9PLEO</name>
<keyword evidence="3" id="KW-1185">Reference proteome</keyword>
<dbReference type="Proteomes" id="UP001140562">
    <property type="component" value="Unassembled WGS sequence"/>
</dbReference>
<sequence length="197" mass="21847">MVPDAPPPHRLVSSTPVDVSTAASILQDYITNSEAHPHLHPDALITPTGVTFSSHGGPAGGVVMHNLRRIAAGLRGEFLEPEPTPEPEEQFAEGEETWKGKGKGKGKKTTFIDENEIEWQDKEVYEQEQGEIEVGEISDRTNVVQEGGEEPEVEVTGEKRKSKEDRKKEKKERDAKRKKTNEKERQAKAKAGTEEEA</sequence>
<feature type="compositionally biased region" description="Acidic residues" evidence="1">
    <location>
        <begin position="79"/>
        <end position="95"/>
    </location>
</feature>